<name>A0A095V2S1_9FLAO</name>
<evidence type="ECO:0000313" key="2">
    <source>
        <dbReference type="Proteomes" id="UP000029554"/>
    </source>
</evidence>
<gene>
    <name evidence="1" type="ORF">LG45_05595</name>
</gene>
<dbReference type="Proteomes" id="UP000029554">
    <property type="component" value="Unassembled WGS sequence"/>
</dbReference>
<protein>
    <recommendedName>
        <fullName evidence="3">Lipoprotein</fullName>
    </recommendedName>
</protein>
<keyword evidence="2" id="KW-1185">Reference proteome</keyword>
<organism evidence="1 2">
    <name type="scientific">Flavobacterium aquatile LMG 4008 = ATCC 11947</name>
    <dbReference type="NCBI Taxonomy" id="1453498"/>
    <lineage>
        <taxon>Bacteria</taxon>
        <taxon>Pseudomonadati</taxon>
        <taxon>Bacteroidota</taxon>
        <taxon>Flavobacteriia</taxon>
        <taxon>Flavobacteriales</taxon>
        <taxon>Flavobacteriaceae</taxon>
        <taxon>Flavobacterium</taxon>
    </lineage>
</organism>
<accession>A0A095V2S1</accession>
<dbReference type="EMBL" id="JRHH01000002">
    <property type="protein sequence ID" value="KGD69105.1"/>
    <property type="molecule type" value="Genomic_DNA"/>
</dbReference>
<proteinExistence type="predicted"/>
<reference evidence="1 2" key="1">
    <citation type="submission" date="2014-09" db="EMBL/GenBank/DDBJ databases">
        <title>Whole Genome Shotgun of Flavobacterium aquatile LMG 4008.</title>
        <authorList>
            <person name="Gale A.N."/>
            <person name="Pipes S.E."/>
            <person name="Newman J.D."/>
        </authorList>
    </citation>
    <scope>NUCLEOTIDE SEQUENCE [LARGE SCALE GENOMIC DNA]</scope>
    <source>
        <strain evidence="1 2">LMG 4008</strain>
    </source>
</reference>
<dbReference type="RefSeq" id="WP_035125121.1">
    <property type="nucleotide sequence ID" value="NZ_JRHH01000002.1"/>
</dbReference>
<evidence type="ECO:0008006" key="3">
    <source>
        <dbReference type="Google" id="ProtNLM"/>
    </source>
</evidence>
<evidence type="ECO:0000313" key="1">
    <source>
        <dbReference type="EMBL" id="KGD69105.1"/>
    </source>
</evidence>
<dbReference type="STRING" id="1453498.LG45_05595"/>
<dbReference type="PROSITE" id="PS51257">
    <property type="entry name" value="PROKAR_LIPOPROTEIN"/>
    <property type="match status" value="1"/>
</dbReference>
<comment type="caution">
    <text evidence="1">The sequence shown here is derived from an EMBL/GenBank/DDBJ whole genome shotgun (WGS) entry which is preliminary data.</text>
</comment>
<dbReference type="AlphaFoldDB" id="A0A095V2S1"/>
<sequence length="152" mass="18453">MKKYFIILLVSVIIFSCETKEEDDSYKYLYDKLEESIIREENTLNSIYYKYYYDIKNDSLERKRYDSLYKISVSIDEKLKKLDFSNHKKALKFRDSVAKVFGIPLKFLKDDDNKNLNDSVFKKMMRINILRLRETYHGIRIHRFTAMKVEDK</sequence>